<accession>A0A9P3PJW9</accession>
<evidence type="ECO:0000259" key="6">
    <source>
        <dbReference type="Pfam" id="PF08640"/>
    </source>
</evidence>
<dbReference type="Gene3D" id="1.25.40.10">
    <property type="entry name" value="Tetratricopeptide repeat domain"/>
    <property type="match status" value="1"/>
</dbReference>
<dbReference type="PANTHER" id="PTHR23271:SF1">
    <property type="entry name" value="U3 SMALL NUCLEOLAR RNA-ASSOCIATED PROTEIN 6 HOMOLOG"/>
    <property type="match status" value="1"/>
</dbReference>
<dbReference type="Proteomes" id="UP001063166">
    <property type="component" value="Unassembled WGS sequence"/>
</dbReference>
<dbReference type="GO" id="GO:0000462">
    <property type="term" value="P:maturation of SSU-rRNA from tricistronic rRNA transcript (SSU-rRNA, 5.8S rRNA, LSU-rRNA)"/>
    <property type="evidence" value="ECO:0007669"/>
    <property type="project" value="InterPro"/>
</dbReference>
<dbReference type="EMBL" id="BRPK01000004">
    <property type="protein sequence ID" value="GLB37280.1"/>
    <property type="molecule type" value="Genomic_DNA"/>
</dbReference>
<proteinExistence type="inferred from homology"/>
<keyword evidence="4" id="KW-0677">Repeat</keyword>
<keyword evidence="5" id="KW-0539">Nucleus</keyword>
<evidence type="ECO:0000256" key="5">
    <source>
        <dbReference type="ARBA" id="ARBA00023242"/>
    </source>
</evidence>
<dbReference type="PANTHER" id="PTHR23271">
    <property type="entry name" value="HEPATOCELLULAR CARCINOMA-ASSOCIATED ANTIGEN 66"/>
    <property type="match status" value="1"/>
</dbReference>
<name>A0A9P3PJW9_LYOSH</name>
<evidence type="ECO:0000256" key="1">
    <source>
        <dbReference type="ARBA" id="ARBA00004604"/>
    </source>
</evidence>
<dbReference type="GO" id="GO:0030515">
    <property type="term" value="F:snoRNA binding"/>
    <property type="evidence" value="ECO:0007669"/>
    <property type="project" value="InterPro"/>
</dbReference>
<dbReference type="OrthoDB" id="28112at2759"/>
<dbReference type="GO" id="GO:0032040">
    <property type="term" value="C:small-subunit processome"/>
    <property type="evidence" value="ECO:0007669"/>
    <property type="project" value="TreeGrafter"/>
</dbReference>
<protein>
    <submittedName>
        <fullName evidence="7">U3 small nucleolar RNA-associated protein 6</fullName>
    </submittedName>
</protein>
<evidence type="ECO:0000256" key="2">
    <source>
        <dbReference type="ARBA" id="ARBA00010734"/>
    </source>
</evidence>
<dbReference type="Pfam" id="PF08640">
    <property type="entry name" value="U3_assoc_6"/>
    <property type="match status" value="1"/>
</dbReference>
<evidence type="ECO:0000313" key="8">
    <source>
        <dbReference type="Proteomes" id="UP001063166"/>
    </source>
</evidence>
<comment type="similarity">
    <text evidence="2">Belongs to the UTP6 family.</text>
</comment>
<keyword evidence="3" id="KW-0698">rRNA processing</keyword>
<comment type="subcellular location">
    <subcellularLocation>
        <location evidence="1">Nucleus</location>
        <location evidence="1">Nucleolus</location>
    </subcellularLocation>
</comment>
<dbReference type="AlphaFoldDB" id="A0A9P3PJW9"/>
<dbReference type="InterPro" id="IPR013949">
    <property type="entry name" value="Utp6"/>
</dbReference>
<dbReference type="SMART" id="SM00386">
    <property type="entry name" value="HAT"/>
    <property type="match status" value="4"/>
</dbReference>
<evidence type="ECO:0000256" key="4">
    <source>
        <dbReference type="ARBA" id="ARBA00022737"/>
    </source>
</evidence>
<dbReference type="SUPFAM" id="SSF48452">
    <property type="entry name" value="TPR-like"/>
    <property type="match status" value="1"/>
</dbReference>
<evidence type="ECO:0000256" key="3">
    <source>
        <dbReference type="ARBA" id="ARBA00022552"/>
    </source>
</evidence>
<dbReference type="InterPro" id="IPR003107">
    <property type="entry name" value="HAT"/>
</dbReference>
<dbReference type="GO" id="GO:0034388">
    <property type="term" value="C:Pwp2p-containing subcomplex of 90S preribosome"/>
    <property type="evidence" value="ECO:0007669"/>
    <property type="project" value="TreeGrafter"/>
</dbReference>
<evidence type="ECO:0000313" key="7">
    <source>
        <dbReference type="EMBL" id="GLB37280.1"/>
    </source>
</evidence>
<sequence length="645" mass="72899">MERVQFQQEQMLDELKDLVEKNLFTEKETKQIMRKRTAFETAVIRRVAKKADFLRYASYEMTLEQLRRKRAERIKSESTIPSISDYALVRRQFHIFERALKKFKSDVGLWVQYIQVAQREGARALVGRITARALQLHPNRPALYILAASHELNHQSHSSARTLLQRGIRLNEESIELWREYVKMELGFTESLRRRWEVLGINGQAGGKSGQATGTLEAEDPSQHIMPDLGETAPVQELVEEVDEEAASRKEILQGAIVKSVISSAVRALPKIELFEALNALLMEYPSPLPLRQAMQAHLYDLLRVTLQDHAGAIKLLAGRFLTPDLKGEAFVDGLRRANEEMVRRAEECAKEDVFQVYSAFVEEWCGAPIDDNMKEYLVSTLRSLIQQRHARGSPSLLSTHVRLLTKMASGDSARSASALRTARKYTKQAPKSAPVWLSRLVAEERFGEGRSVLEDVWREAREAVEGSAEEVEAVWTWGLFPADAAEDRLKMHEVLLKESMRNASLGGLHETLLMSYSQVIHEVQTKPGTGLTSDQGLDSAKWLHSIRHMASAYLTSGAVWQKVFTLLEGEENWGSGRDGKRQVLGEVYEKWRRKDAVEATLEWARWLLGNGKGKEAAEAVVACGRSVGEDARAGLEKRWISMVG</sequence>
<reference evidence="7" key="1">
    <citation type="submission" date="2022-07" db="EMBL/GenBank/DDBJ databases">
        <title>The genome of Lyophyllum shimeji provides insight into the initial evolution of ectomycorrhizal fungal genome.</title>
        <authorList>
            <person name="Kobayashi Y."/>
            <person name="Shibata T."/>
            <person name="Hirakawa H."/>
            <person name="Shigenobu S."/>
            <person name="Nishiyama T."/>
            <person name="Yamada A."/>
            <person name="Hasebe M."/>
            <person name="Kawaguchi M."/>
        </authorList>
    </citation>
    <scope>NUCLEOTIDE SEQUENCE</scope>
    <source>
        <strain evidence="7">AT787</strain>
    </source>
</reference>
<feature type="domain" description="U3 small nucleolar RNA-associated protein 6 N-terminal" evidence="6">
    <location>
        <begin position="9"/>
        <end position="91"/>
    </location>
</feature>
<comment type="caution">
    <text evidence="7">The sequence shown here is derived from an EMBL/GenBank/DDBJ whole genome shotgun (WGS) entry which is preliminary data.</text>
</comment>
<dbReference type="InterPro" id="IPR055347">
    <property type="entry name" value="UTP6_N"/>
</dbReference>
<keyword evidence="8" id="KW-1185">Reference proteome</keyword>
<organism evidence="7 8">
    <name type="scientific">Lyophyllum shimeji</name>
    <name type="common">Hon-shimeji</name>
    <name type="synonym">Tricholoma shimeji</name>
    <dbReference type="NCBI Taxonomy" id="47721"/>
    <lineage>
        <taxon>Eukaryota</taxon>
        <taxon>Fungi</taxon>
        <taxon>Dikarya</taxon>
        <taxon>Basidiomycota</taxon>
        <taxon>Agaricomycotina</taxon>
        <taxon>Agaricomycetes</taxon>
        <taxon>Agaricomycetidae</taxon>
        <taxon>Agaricales</taxon>
        <taxon>Tricholomatineae</taxon>
        <taxon>Lyophyllaceae</taxon>
        <taxon>Lyophyllum</taxon>
    </lineage>
</organism>
<gene>
    <name evidence="7" type="primary">UTP6</name>
    <name evidence="7" type="ORF">LshimejAT787_0403310</name>
</gene>
<dbReference type="InterPro" id="IPR011990">
    <property type="entry name" value="TPR-like_helical_dom_sf"/>
</dbReference>